<keyword evidence="5" id="KW-1015">Disulfide bond</keyword>
<sequence length="431" mass="47136">RNPEMRGVRWMLLALHLVCARATHLAPMPCDSKSVEKLALLAMTYINEDRQTGYKFALNRVFNAHVHPQGPAGKVYYLDLDILETKCHVLSPKSWKRCEIRPFMETQISGNCNTTILHTTEGFSYLYSYDCTLVPDPPEKLQRTCPDCPLLLALGSDRAVSAAKTTLRRYTQQSTLPMRLTLDTITRASQQVRSPPCCFSHSHMDNPAFDIPDRGHLCGVHSAGVLGLAGPGGAVCACSRRQRGERQQPLHCAEFGIGRIRDYGDMAPIGFCTGAVFGPGTVQTSVKVSCEIFHPQRNRTSGDVGRGQRKKTLAGQASPVALPLAPDGHALTFEDAKQGSLQPLVISHPSSSPESSQSSESSEEESVSSEELVGSERVIRPPQDFRYTALRQKRQAPGDSQPSPSPAFLTVFPGTPSPFRSCPGVSRYTTV</sequence>
<dbReference type="InterPro" id="IPR000010">
    <property type="entry name" value="Cystatin_dom"/>
</dbReference>
<keyword evidence="2" id="KW-0964">Secreted</keyword>
<keyword evidence="12" id="KW-1185">Reference proteome</keyword>
<dbReference type="PANTHER" id="PTHR13814">
    <property type="entry name" value="FETUIN"/>
    <property type="match status" value="1"/>
</dbReference>
<accession>A0AAD8ZW85</accession>
<dbReference type="GO" id="GO:0005615">
    <property type="term" value="C:extracellular space"/>
    <property type="evidence" value="ECO:0007669"/>
    <property type="project" value="InterPro"/>
</dbReference>
<gene>
    <name evidence="11" type="ORF">P4O66_012825</name>
</gene>
<evidence type="ECO:0000259" key="9">
    <source>
        <dbReference type="PROSITE" id="PS51529"/>
    </source>
</evidence>
<dbReference type="Pfam" id="PF00031">
    <property type="entry name" value="Cystatin"/>
    <property type="match status" value="1"/>
</dbReference>
<dbReference type="AlphaFoldDB" id="A0AAD8ZW85"/>
<dbReference type="CDD" id="cd00042">
    <property type="entry name" value="CY"/>
    <property type="match status" value="1"/>
</dbReference>
<dbReference type="InterPro" id="IPR001363">
    <property type="entry name" value="Prot_inh_fetuin_CS"/>
</dbReference>
<evidence type="ECO:0000256" key="1">
    <source>
        <dbReference type="ARBA" id="ARBA00004613"/>
    </source>
</evidence>
<proteinExistence type="predicted"/>
<keyword evidence="3 8" id="KW-0732">Signal</keyword>
<dbReference type="InterPro" id="IPR046350">
    <property type="entry name" value="Cystatin_sf"/>
</dbReference>
<feature type="region of interest" description="Disordered" evidence="7">
    <location>
        <begin position="297"/>
        <end position="321"/>
    </location>
</feature>
<dbReference type="SMART" id="SM00043">
    <property type="entry name" value="CY"/>
    <property type="match status" value="1"/>
</dbReference>
<keyword evidence="6" id="KW-0325">Glycoprotein</keyword>
<feature type="chain" id="PRO_5042228396" evidence="8">
    <location>
        <begin position="21"/>
        <end position="431"/>
    </location>
</feature>
<dbReference type="PROSITE" id="PS01255">
    <property type="entry name" value="FETUIN_2"/>
    <property type="match status" value="1"/>
</dbReference>
<dbReference type="SUPFAM" id="SSF54403">
    <property type="entry name" value="Cystatin/monellin"/>
    <property type="match status" value="1"/>
</dbReference>
<feature type="compositionally biased region" description="Low complexity" evidence="7">
    <location>
        <begin position="347"/>
        <end position="360"/>
    </location>
</feature>
<dbReference type="Gene3D" id="3.10.450.10">
    <property type="match status" value="1"/>
</dbReference>
<evidence type="ECO:0000313" key="11">
    <source>
        <dbReference type="EMBL" id="KAK1806110.1"/>
    </source>
</evidence>
<evidence type="ECO:0000256" key="7">
    <source>
        <dbReference type="SAM" id="MobiDB-lite"/>
    </source>
</evidence>
<feature type="domain" description="Cystatin fetuin-A-type" evidence="9">
    <location>
        <begin position="24"/>
        <end position="134"/>
    </location>
</feature>
<evidence type="ECO:0000256" key="2">
    <source>
        <dbReference type="ARBA" id="ARBA00022525"/>
    </source>
</evidence>
<comment type="subcellular location">
    <subcellularLocation>
        <location evidence="1">Secreted</location>
    </subcellularLocation>
</comment>
<dbReference type="EMBL" id="JAROKS010000002">
    <property type="protein sequence ID" value="KAK1806110.1"/>
    <property type="molecule type" value="Genomic_DNA"/>
</dbReference>
<dbReference type="InterPro" id="IPR025760">
    <property type="entry name" value="Cystatin_Fetuin_A"/>
</dbReference>
<dbReference type="Proteomes" id="UP001239994">
    <property type="component" value="Unassembled WGS sequence"/>
</dbReference>
<feature type="non-terminal residue" evidence="11">
    <location>
        <position position="1"/>
    </location>
</feature>
<evidence type="ECO:0000313" key="12">
    <source>
        <dbReference type="Proteomes" id="UP001239994"/>
    </source>
</evidence>
<dbReference type="GO" id="GO:0004869">
    <property type="term" value="F:cysteine-type endopeptidase inhibitor activity"/>
    <property type="evidence" value="ECO:0007669"/>
    <property type="project" value="InterPro"/>
</dbReference>
<feature type="signal peptide" evidence="8">
    <location>
        <begin position="1"/>
        <end position="20"/>
    </location>
</feature>
<dbReference type="PROSITE" id="PS51530">
    <property type="entry name" value="CYSTATIN_FETUIN_B"/>
    <property type="match status" value="1"/>
</dbReference>
<protein>
    <submittedName>
        <fullName evidence="11">Uncharacterized protein</fullName>
    </submittedName>
</protein>
<feature type="domain" description="Cystatin fetuin-B-type" evidence="10">
    <location>
        <begin position="19"/>
        <end position="132"/>
    </location>
</feature>
<evidence type="ECO:0000256" key="6">
    <source>
        <dbReference type="ARBA" id="ARBA00023180"/>
    </source>
</evidence>
<feature type="region of interest" description="Disordered" evidence="7">
    <location>
        <begin position="344"/>
        <end position="431"/>
    </location>
</feature>
<dbReference type="PANTHER" id="PTHR13814:SF15">
    <property type="entry name" value="SI:CH211-262H13.5"/>
    <property type="match status" value="1"/>
</dbReference>
<reference evidence="11" key="1">
    <citation type="submission" date="2023-03" db="EMBL/GenBank/DDBJ databases">
        <title>Electrophorus voltai genome.</title>
        <authorList>
            <person name="Bian C."/>
        </authorList>
    </citation>
    <scope>NUCLEOTIDE SEQUENCE</scope>
    <source>
        <strain evidence="11">CB-2022</strain>
        <tissue evidence="11">Muscle</tissue>
    </source>
</reference>
<name>A0AAD8ZW85_9TELE</name>
<evidence type="ECO:0000256" key="3">
    <source>
        <dbReference type="ARBA" id="ARBA00022729"/>
    </source>
</evidence>
<organism evidence="11 12">
    <name type="scientific">Electrophorus voltai</name>
    <dbReference type="NCBI Taxonomy" id="2609070"/>
    <lineage>
        <taxon>Eukaryota</taxon>
        <taxon>Metazoa</taxon>
        <taxon>Chordata</taxon>
        <taxon>Craniata</taxon>
        <taxon>Vertebrata</taxon>
        <taxon>Euteleostomi</taxon>
        <taxon>Actinopterygii</taxon>
        <taxon>Neopterygii</taxon>
        <taxon>Teleostei</taxon>
        <taxon>Ostariophysi</taxon>
        <taxon>Gymnotiformes</taxon>
        <taxon>Gymnotoidei</taxon>
        <taxon>Gymnotidae</taxon>
        <taxon>Electrophorus</taxon>
    </lineage>
</organism>
<dbReference type="InterPro" id="IPR050735">
    <property type="entry name" value="Kininogen_Fetuin_HRG"/>
</dbReference>
<evidence type="ECO:0000256" key="8">
    <source>
        <dbReference type="SAM" id="SignalP"/>
    </source>
</evidence>
<evidence type="ECO:0000256" key="4">
    <source>
        <dbReference type="ARBA" id="ARBA00022737"/>
    </source>
</evidence>
<keyword evidence="4" id="KW-0677">Repeat</keyword>
<evidence type="ECO:0000256" key="5">
    <source>
        <dbReference type="ARBA" id="ARBA00023157"/>
    </source>
</evidence>
<dbReference type="InterPro" id="IPR025764">
    <property type="entry name" value="Cystatin_Fetuin_B"/>
</dbReference>
<dbReference type="PROSITE" id="PS51529">
    <property type="entry name" value="CYSTATIN_FETUIN_A"/>
    <property type="match status" value="1"/>
</dbReference>
<comment type="caution">
    <text evidence="11">The sequence shown here is derived from an EMBL/GenBank/DDBJ whole genome shotgun (WGS) entry which is preliminary data.</text>
</comment>
<evidence type="ECO:0000259" key="10">
    <source>
        <dbReference type="PROSITE" id="PS51530"/>
    </source>
</evidence>